<keyword evidence="2" id="KW-0004">4Fe-4S</keyword>
<dbReference type="InterPro" id="IPR006066">
    <property type="entry name" value="NO2/SO3_Rdtase_FeS/sirohaem_BS"/>
</dbReference>
<accession>A0A0R2RR41</accession>
<evidence type="ECO:0000256" key="2">
    <source>
        <dbReference type="ARBA" id="ARBA00022485"/>
    </source>
</evidence>
<dbReference type="Pfam" id="PF01077">
    <property type="entry name" value="NIR_SIR"/>
    <property type="match status" value="2"/>
</dbReference>
<dbReference type="PRINTS" id="PR00397">
    <property type="entry name" value="SIROHAEM"/>
</dbReference>
<dbReference type="InterPro" id="IPR006067">
    <property type="entry name" value="NO2/SO3_Rdtase_4Fe4S_dom"/>
</dbReference>
<proteinExistence type="inferred from homology"/>
<feature type="domain" description="Nitrite/Sulfite reductase ferredoxin-like" evidence="9">
    <location>
        <begin position="311"/>
        <end position="380"/>
    </location>
</feature>
<dbReference type="GO" id="GO:0051539">
    <property type="term" value="F:4 iron, 4 sulfur cluster binding"/>
    <property type="evidence" value="ECO:0007669"/>
    <property type="project" value="UniProtKB-KW"/>
</dbReference>
<comment type="caution">
    <text evidence="10">The sequence shown here is derived from an EMBL/GenBank/DDBJ whole genome shotgun (WGS) entry which is preliminary data.</text>
</comment>
<dbReference type="SUPFAM" id="SSF56014">
    <property type="entry name" value="Nitrite and sulphite reductase 4Fe-4S domain-like"/>
    <property type="match status" value="2"/>
</dbReference>
<dbReference type="Proteomes" id="UP000051269">
    <property type="component" value="Unassembled WGS sequence"/>
</dbReference>
<keyword evidence="5" id="KW-0560">Oxidoreductase</keyword>
<gene>
    <name evidence="10" type="ORF">ABR82_01500</name>
</gene>
<dbReference type="Gene3D" id="3.30.413.10">
    <property type="entry name" value="Sulfite Reductase Hemoprotein, domain 1"/>
    <property type="match status" value="2"/>
</dbReference>
<dbReference type="PROSITE" id="PS00365">
    <property type="entry name" value="NIR_SIR"/>
    <property type="match status" value="1"/>
</dbReference>
<evidence type="ECO:0000259" key="9">
    <source>
        <dbReference type="Pfam" id="PF03460"/>
    </source>
</evidence>
<evidence type="ECO:0000256" key="3">
    <source>
        <dbReference type="ARBA" id="ARBA00022617"/>
    </source>
</evidence>
<evidence type="ECO:0000256" key="5">
    <source>
        <dbReference type="ARBA" id="ARBA00023002"/>
    </source>
</evidence>
<protein>
    <recommendedName>
        <fullName evidence="12">Ferredoxin--nitrite reductase</fullName>
    </recommendedName>
</protein>
<dbReference type="PANTHER" id="PTHR32439">
    <property type="entry name" value="FERREDOXIN--NITRITE REDUCTASE, CHLOROPLASTIC"/>
    <property type="match status" value="1"/>
</dbReference>
<dbReference type="GO" id="GO:0046872">
    <property type="term" value="F:metal ion binding"/>
    <property type="evidence" value="ECO:0007669"/>
    <property type="project" value="UniProtKB-KW"/>
</dbReference>
<evidence type="ECO:0000313" key="10">
    <source>
        <dbReference type="EMBL" id="KRO62675.1"/>
    </source>
</evidence>
<dbReference type="InterPro" id="IPR005117">
    <property type="entry name" value="NiRdtase/SiRdtase_haem-b_fer"/>
</dbReference>
<evidence type="ECO:0000313" key="11">
    <source>
        <dbReference type="Proteomes" id="UP000051269"/>
    </source>
</evidence>
<evidence type="ECO:0008006" key="12">
    <source>
        <dbReference type="Google" id="ProtNLM"/>
    </source>
</evidence>
<keyword evidence="6" id="KW-0408">Iron</keyword>
<keyword evidence="3" id="KW-0349">Heme</keyword>
<dbReference type="InterPro" id="IPR036136">
    <property type="entry name" value="Nit/Sulf_reduc_fer-like_dom_sf"/>
</dbReference>
<organism evidence="10 11">
    <name type="scientific">Verrucomicrobia subdivision 6 bacterium BACL9 MAG-120507-bin52</name>
    <dbReference type="NCBI Taxonomy" id="1655590"/>
    <lineage>
        <taxon>Bacteria</taxon>
        <taxon>Pseudomonadati</taxon>
        <taxon>Verrucomicrobiota</taxon>
        <taxon>Verrucomicrobiia</taxon>
        <taxon>Verrucomicrobiales</taxon>
        <taxon>Verrucomicrobia subdivision 6</taxon>
    </lineage>
</organism>
<evidence type="ECO:0000259" key="8">
    <source>
        <dbReference type="Pfam" id="PF01077"/>
    </source>
</evidence>
<evidence type="ECO:0000256" key="4">
    <source>
        <dbReference type="ARBA" id="ARBA00022723"/>
    </source>
</evidence>
<reference evidence="10 11" key="1">
    <citation type="submission" date="2015-10" db="EMBL/GenBank/DDBJ databases">
        <title>Metagenome-Assembled Genomes uncover a global brackish microbiome.</title>
        <authorList>
            <person name="Hugerth L.W."/>
            <person name="Larsson J."/>
            <person name="Alneberg J."/>
            <person name="Lindh M.V."/>
            <person name="Legrand C."/>
            <person name="Pinhassi J."/>
            <person name="Andersson A.F."/>
        </authorList>
    </citation>
    <scope>NUCLEOTIDE SEQUENCE [LARGE SCALE GENOMIC DNA]</scope>
    <source>
        <strain evidence="10">BACL18 MAG-120507-bin52</strain>
    </source>
</reference>
<dbReference type="InterPro" id="IPR051329">
    <property type="entry name" value="NIR_SIR_4Fe-4S"/>
</dbReference>
<dbReference type="Gene3D" id="3.90.480.20">
    <property type="match status" value="1"/>
</dbReference>
<dbReference type="AlphaFoldDB" id="A0A0R2RR41"/>
<dbReference type="EMBL" id="LIBO01000045">
    <property type="protein sequence ID" value="KRO62675.1"/>
    <property type="molecule type" value="Genomic_DNA"/>
</dbReference>
<dbReference type="GO" id="GO:0020037">
    <property type="term" value="F:heme binding"/>
    <property type="evidence" value="ECO:0007669"/>
    <property type="project" value="InterPro"/>
</dbReference>
<evidence type="ECO:0000256" key="1">
    <source>
        <dbReference type="ARBA" id="ARBA00010429"/>
    </source>
</evidence>
<sequence>MIATLSTPRNFTPGETKEEQLKLVKDGLDVIKDLPRYAKEGFQAIDADDFTRFKWYGVYQQKPKEDGYFMLRTRIPGGLLNPIQMREMAALTDDFAHGFADVTTRQTVQLHWLRIEQFPEIFRRLESVGITSSGACGDITRNVVGCPVAGMDPDAILDASAELKAVDAHLTNNPEFSNLPRKYKISISGCRIMCTQPDINCVGVFGLERGQEKGYGIKVGGGLSSAPHLAQTLPVFLKPEDVLPMAHFTSVIYRDHGFRDKRARARLKFLMADWGAEKFLAEVERVAGRTFERHTEFHFPENPESDHVGVHAQTQKGFYWVGVCLAGGRLTGQQMRAIADLSEKFGEKGKVGIRGTNKQNLIIVNVPEKGVEDLKKGLVAAGLVVEPSNFRKGCVSCTGIEFCNLAVGETKNRMIRMVGELETLCSHYKDQVRIHFSGCPSSCGQHQIADIGFRGATRTVDGVKKECFDMFLGGKTGADARFNVLIQPKVPYEEVHHYIDKVLRAYQAKKSGTETLTRWLGRSSKDDLKSIFADSASTTTV</sequence>
<dbReference type="SUPFAM" id="SSF55124">
    <property type="entry name" value="Nitrite/Sulfite reductase N-terminal domain-like"/>
    <property type="match status" value="2"/>
</dbReference>
<keyword evidence="7" id="KW-0411">Iron-sulfur</keyword>
<comment type="similarity">
    <text evidence="1">Belongs to the nitrite and sulfite reductase 4Fe-4S domain family.</text>
</comment>
<dbReference type="InterPro" id="IPR045854">
    <property type="entry name" value="NO2/SO3_Rdtase_4Fe4S_sf"/>
</dbReference>
<evidence type="ECO:0000256" key="6">
    <source>
        <dbReference type="ARBA" id="ARBA00023004"/>
    </source>
</evidence>
<dbReference type="PANTHER" id="PTHR32439:SF0">
    <property type="entry name" value="FERREDOXIN--NITRITE REDUCTASE, CHLOROPLASTIC"/>
    <property type="match status" value="1"/>
</dbReference>
<evidence type="ECO:0000256" key="7">
    <source>
        <dbReference type="ARBA" id="ARBA00023014"/>
    </source>
</evidence>
<dbReference type="GO" id="GO:0016491">
    <property type="term" value="F:oxidoreductase activity"/>
    <property type="evidence" value="ECO:0007669"/>
    <property type="project" value="UniProtKB-KW"/>
</dbReference>
<dbReference type="Pfam" id="PF03460">
    <property type="entry name" value="NIR_SIR_ferr"/>
    <property type="match status" value="2"/>
</dbReference>
<feature type="domain" description="Nitrite/Sulfite reductase ferredoxin-like" evidence="9">
    <location>
        <begin position="63"/>
        <end position="127"/>
    </location>
</feature>
<feature type="domain" description="Nitrite/sulphite reductase 4Fe-4S" evidence="8">
    <location>
        <begin position="431"/>
        <end position="519"/>
    </location>
</feature>
<feature type="domain" description="Nitrite/sulphite reductase 4Fe-4S" evidence="8">
    <location>
        <begin position="137"/>
        <end position="288"/>
    </location>
</feature>
<name>A0A0R2RR41_9BACT</name>
<keyword evidence="4" id="KW-0479">Metal-binding</keyword>